<evidence type="ECO:0000259" key="1">
    <source>
        <dbReference type="Pfam" id="PF07484"/>
    </source>
</evidence>
<organism evidence="2 3">
    <name type="scientific">Flavobacterium chilense</name>
    <dbReference type="NCBI Taxonomy" id="946677"/>
    <lineage>
        <taxon>Bacteria</taxon>
        <taxon>Pseudomonadati</taxon>
        <taxon>Bacteroidota</taxon>
        <taxon>Flavobacteriia</taxon>
        <taxon>Flavobacteriales</taxon>
        <taxon>Flavobacteriaceae</taxon>
        <taxon>Flavobacterium</taxon>
    </lineage>
</organism>
<dbReference type="Proteomes" id="UP000184028">
    <property type="component" value="Unassembled WGS sequence"/>
</dbReference>
<dbReference type="OrthoDB" id="9810174at2"/>
<sequence length="179" mass="18661">MEGTIGEIRLFAGNFPPLNWAFCNGSSQSIANYEALFVIIGTTYGGDGQVTFNLPDLRSRVPVGTGQGPGLPNIVLGQVGGTETATMTINQMPSHTHVATGSIALPAYNATGESGSPTNTILAGLADAYSTAQADTNLKAQTSAVTLNNTGSNNPFSIIQPYLSTNYIICMQGIFPTRN</sequence>
<dbReference type="InterPro" id="IPR037053">
    <property type="entry name" value="Phage_tail_collar_dom_sf"/>
</dbReference>
<dbReference type="Pfam" id="PF07484">
    <property type="entry name" value="Collar"/>
    <property type="match status" value="1"/>
</dbReference>
<reference evidence="3" key="1">
    <citation type="submission" date="2016-11" db="EMBL/GenBank/DDBJ databases">
        <authorList>
            <person name="Varghese N."/>
            <person name="Submissions S."/>
        </authorList>
    </citation>
    <scope>NUCLEOTIDE SEQUENCE [LARGE SCALE GENOMIC DNA]</scope>
    <source>
        <strain evidence="3">DSM 24724</strain>
    </source>
</reference>
<dbReference type="Gene3D" id="3.90.1340.10">
    <property type="entry name" value="Phage tail collar domain"/>
    <property type="match status" value="1"/>
</dbReference>
<feature type="domain" description="Phage tail collar" evidence="1">
    <location>
        <begin position="6"/>
        <end position="62"/>
    </location>
</feature>
<dbReference type="RefSeq" id="WP_068842946.1">
    <property type="nucleotide sequence ID" value="NZ_FRBT01000005.1"/>
</dbReference>
<evidence type="ECO:0000313" key="3">
    <source>
        <dbReference type="Proteomes" id="UP000184028"/>
    </source>
</evidence>
<dbReference type="SUPFAM" id="SSF88874">
    <property type="entry name" value="Receptor-binding domain of short tail fibre protein gp12"/>
    <property type="match status" value="1"/>
</dbReference>
<keyword evidence="3" id="KW-1185">Reference proteome</keyword>
<proteinExistence type="predicted"/>
<dbReference type="EMBL" id="FRBT01000005">
    <property type="protein sequence ID" value="SHM29391.1"/>
    <property type="molecule type" value="Genomic_DNA"/>
</dbReference>
<dbReference type="AlphaFoldDB" id="A0A1M7HLG9"/>
<dbReference type="InterPro" id="IPR011083">
    <property type="entry name" value="Phage_tail_collar_dom"/>
</dbReference>
<name>A0A1M7HLG9_9FLAO</name>
<gene>
    <name evidence="2" type="ORF">SAMN05444484_10537</name>
</gene>
<protein>
    <submittedName>
        <fullName evidence="2">Microcystin-dependent protein</fullName>
    </submittedName>
</protein>
<evidence type="ECO:0000313" key="2">
    <source>
        <dbReference type="EMBL" id="SHM29391.1"/>
    </source>
</evidence>
<dbReference type="STRING" id="946677.SAMN05444484_10537"/>
<accession>A0A1M7HLG9</accession>